<dbReference type="EMBL" id="VTPC01001755">
    <property type="protein sequence ID" value="KAF2901252.1"/>
    <property type="molecule type" value="Genomic_DNA"/>
</dbReference>
<name>A0A8K0DDV8_IGNLU</name>
<accession>A0A8K0DDV8</accession>
<comment type="caution">
    <text evidence="1">The sequence shown here is derived from an EMBL/GenBank/DDBJ whole genome shotgun (WGS) entry which is preliminary data.</text>
</comment>
<dbReference type="Pfam" id="PF06585">
    <property type="entry name" value="JHBP"/>
    <property type="match status" value="1"/>
</dbReference>
<dbReference type="InterPro" id="IPR038606">
    <property type="entry name" value="To_sf"/>
</dbReference>
<reference evidence="1" key="1">
    <citation type="submission" date="2019-08" db="EMBL/GenBank/DDBJ databases">
        <title>The genome of the North American firefly Photinus pyralis.</title>
        <authorList>
            <consortium name="Photinus pyralis genome working group"/>
            <person name="Fallon T.R."/>
            <person name="Sander Lower S.E."/>
            <person name="Weng J.-K."/>
        </authorList>
    </citation>
    <scope>NUCLEOTIDE SEQUENCE</scope>
    <source>
        <strain evidence="1">TRF0915ILg1</strain>
        <tissue evidence="1">Whole body</tissue>
    </source>
</reference>
<protein>
    <submittedName>
        <fullName evidence="1">Uncharacterized protein</fullName>
    </submittedName>
</protein>
<sequence length="248" mass="28222">MKSVIYVYLVMQFLGAESKSLYDALNPCHMSDPDFKTCYLNFLNRGIALVNNEIPGFKVPFTNPYKISSTNIDLNIENLGSANGTFKNIKVTNAFKVKINNIKYDLENLIFEYNLTHPKISAEAEFVLDGKLFSTSAHVEGSIKGKLTLVNSNIRLKYKIVERRGIKYFAVDDFKLQMYVGDAAVHIISNNPEEQPILDIIQNMFNQDARLYLDMLNPIYVERVETLVVRPLLDAALYIIPADKLLLK</sequence>
<dbReference type="Gene3D" id="3.15.10.30">
    <property type="entry name" value="Haemolymph juvenile hormone binding protein"/>
    <property type="match status" value="1"/>
</dbReference>
<dbReference type="InterPro" id="IPR010562">
    <property type="entry name" value="Haemolymph_juvenile_hormone-bd"/>
</dbReference>
<evidence type="ECO:0000313" key="1">
    <source>
        <dbReference type="EMBL" id="KAF2901252.1"/>
    </source>
</evidence>
<dbReference type="OrthoDB" id="8190514at2759"/>
<dbReference type="SMART" id="SM00700">
    <property type="entry name" value="JHBP"/>
    <property type="match status" value="1"/>
</dbReference>
<organism evidence="1 2">
    <name type="scientific">Ignelater luminosus</name>
    <name type="common">Cucubano</name>
    <name type="synonym">Pyrophorus luminosus</name>
    <dbReference type="NCBI Taxonomy" id="2038154"/>
    <lineage>
        <taxon>Eukaryota</taxon>
        <taxon>Metazoa</taxon>
        <taxon>Ecdysozoa</taxon>
        <taxon>Arthropoda</taxon>
        <taxon>Hexapoda</taxon>
        <taxon>Insecta</taxon>
        <taxon>Pterygota</taxon>
        <taxon>Neoptera</taxon>
        <taxon>Endopterygota</taxon>
        <taxon>Coleoptera</taxon>
        <taxon>Polyphaga</taxon>
        <taxon>Elateriformia</taxon>
        <taxon>Elateroidea</taxon>
        <taxon>Elateridae</taxon>
        <taxon>Agrypninae</taxon>
        <taxon>Pyrophorini</taxon>
        <taxon>Ignelater</taxon>
    </lineage>
</organism>
<dbReference type="Proteomes" id="UP000801492">
    <property type="component" value="Unassembled WGS sequence"/>
</dbReference>
<gene>
    <name evidence="1" type="ORF">ILUMI_04934</name>
</gene>
<evidence type="ECO:0000313" key="2">
    <source>
        <dbReference type="Proteomes" id="UP000801492"/>
    </source>
</evidence>
<dbReference type="AlphaFoldDB" id="A0A8K0DDV8"/>
<proteinExistence type="predicted"/>
<dbReference type="PANTHER" id="PTHR11008">
    <property type="entry name" value="PROTEIN TAKEOUT-LIKE PROTEIN"/>
    <property type="match status" value="1"/>
</dbReference>
<dbReference type="PANTHER" id="PTHR11008:SF14">
    <property type="entry name" value="CIRCADIAN CLOCK-CONTROLLED PROTEIN-LIKE PROTEIN"/>
    <property type="match status" value="1"/>
</dbReference>
<dbReference type="GO" id="GO:0005615">
    <property type="term" value="C:extracellular space"/>
    <property type="evidence" value="ECO:0007669"/>
    <property type="project" value="TreeGrafter"/>
</dbReference>
<keyword evidence="2" id="KW-1185">Reference proteome</keyword>